<dbReference type="EMBL" id="CAEZSB010000056">
    <property type="protein sequence ID" value="CAB4534068.1"/>
    <property type="molecule type" value="Genomic_DNA"/>
</dbReference>
<accession>A0A6J6B6J2</accession>
<evidence type="ECO:0000256" key="1">
    <source>
        <dbReference type="SAM" id="MobiDB-lite"/>
    </source>
</evidence>
<gene>
    <name evidence="2" type="ORF">UFOPK1395_00650</name>
</gene>
<organism evidence="2">
    <name type="scientific">freshwater metagenome</name>
    <dbReference type="NCBI Taxonomy" id="449393"/>
    <lineage>
        <taxon>unclassified sequences</taxon>
        <taxon>metagenomes</taxon>
        <taxon>ecological metagenomes</taxon>
    </lineage>
</organism>
<dbReference type="AlphaFoldDB" id="A0A6J6B6J2"/>
<feature type="region of interest" description="Disordered" evidence="1">
    <location>
        <begin position="57"/>
        <end position="77"/>
    </location>
</feature>
<name>A0A6J6B6J2_9ZZZZ</name>
<reference evidence="2" key="1">
    <citation type="submission" date="2020-05" db="EMBL/GenBank/DDBJ databases">
        <authorList>
            <person name="Chiriac C."/>
            <person name="Salcher M."/>
            <person name="Ghai R."/>
            <person name="Kavagutti S V."/>
        </authorList>
    </citation>
    <scope>NUCLEOTIDE SEQUENCE</scope>
</reference>
<sequence>MYIAVSGVSPAGFKTIVQPAATAGPILRVAIPAGKFHGVIRIERPIGSCETRMRLSPDGDLRKSPGVRTVSSANQRKNSAAYVASPRASGIAFPFSREINCAITSFSAVINSNALRKISER</sequence>
<protein>
    <submittedName>
        <fullName evidence="2">Unannotated protein</fullName>
    </submittedName>
</protein>
<proteinExistence type="predicted"/>
<evidence type="ECO:0000313" key="2">
    <source>
        <dbReference type="EMBL" id="CAB4534068.1"/>
    </source>
</evidence>